<proteinExistence type="predicted"/>
<comment type="caution">
    <text evidence="1">The sequence shown here is derived from an EMBL/GenBank/DDBJ whole genome shotgun (WGS) entry which is preliminary data.</text>
</comment>
<accession>A0AC61L624</accession>
<dbReference type="EMBL" id="PQXF01000002">
    <property type="protein sequence ID" value="PXF61874.1"/>
    <property type="molecule type" value="Genomic_DNA"/>
</dbReference>
<evidence type="ECO:0000313" key="1">
    <source>
        <dbReference type="EMBL" id="PXF61874.1"/>
    </source>
</evidence>
<sequence>MVKPIVCAALLLAVLAHPAVSIIEDGSVYENYVDIGEVQPVEVYQGASKTFSVTATNHGNLCYGGVILKYPRDLPEGITIAPEESQIEPQVIDIGETATYEITIYASENTSVGTYNIEIADNAADDPNTWRDVAVSVLAPIPPPTPVPTEKVTPVAGGIPTRPAEASLETGRERLTDSVLFWLVVVLGALLGIGAFMKHKGI</sequence>
<organism evidence="1 2">
    <name type="scientific">Candidatus Methanogaster sp</name>
    <dbReference type="NCBI Taxonomy" id="3386292"/>
    <lineage>
        <taxon>Archaea</taxon>
        <taxon>Methanobacteriati</taxon>
        <taxon>Methanobacteriota</taxon>
        <taxon>Stenosarchaea group</taxon>
        <taxon>Methanomicrobia</taxon>
        <taxon>Methanosarcinales</taxon>
        <taxon>ANME-2 cluster</taxon>
        <taxon>Candidatus Methanogasteraceae</taxon>
        <taxon>Candidatus Methanogaster</taxon>
    </lineage>
</organism>
<evidence type="ECO:0000313" key="2">
    <source>
        <dbReference type="Proteomes" id="UP000248329"/>
    </source>
</evidence>
<reference evidence="1" key="1">
    <citation type="submission" date="2018-01" db="EMBL/GenBank/DDBJ databases">
        <authorList>
            <person name="Krukenberg V."/>
        </authorList>
    </citation>
    <scope>NUCLEOTIDE SEQUENCE</scope>
    <source>
        <strain evidence="1">E20ANME2</strain>
    </source>
</reference>
<dbReference type="Proteomes" id="UP000248329">
    <property type="component" value="Unassembled WGS sequence"/>
</dbReference>
<name>A0AC61L624_9EURY</name>
<protein>
    <submittedName>
        <fullName evidence="1">Uncharacterized protein</fullName>
    </submittedName>
</protein>
<gene>
    <name evidence="1" type="ORF">C4B59_01195</name>
</gene>